<sequence>MLPLRFSANGEEAVIRRVGGSDEVRRHLGDMGLVPGTAVTVVSTNGGNVIVSVKGCRIAVSREMADRIFV</sequence>
<reference evidence="3" key="1">
    <citation type="submission" date="2020-10" db="EMBL/GenBank/DDBJ databases">
        <authorList>
            <person name="Gilroy R."/>
        </authorList>
    </citation>
    <scope>NUCLEOTIDE SEQUENCE</scope>
    <source>
        <strain evidence="3">ChiGjej1B1-19959</strain>
    </source>
</reference>
<dbReference type="PANTHER" id="PTHR43151">
    <property type="entry name" value="FEOA FAMILY PROTEIN"/>
    <property type="match status" value="1"/>
</dbReference>
<dbReference type="GO" id="GO:0046914">
    <property type="term" value="F:transition metal ion binding"/>
    <property type="evidence" value="ECO:0007669"/>
    <property type="project" value="InterPro"/>
</dbReference>
<reference evidence="3" key="2">
    <citation type="journal article" date="2021" name="PeerJ">
        <title>Extensive microbial diversity within the chicken gut microbiome revealed by metagenomics and culture.</title>
        <authorList>
            <person name="Gilroy R."/>
            <person name="Ravi A."/>
            <person name="Getino M."/>
            <person name="Pursley I."/>
            <person name="Horton D.L."/>
            <person name="Alikhan N.F."/>
            <person name="Baker D."/>
            <person name="Gharbi K."/>
            <person name="Hall N."/>
            <person name="Watson M."/>
            <person name="Adriaenssens E.M."/>
            <person name="Foster-Nyarko E."/>
            <person name="Jarju S."/>
            <person name="Secka A."/>
            <person name="Antonio M."/>
            <person name="Oren A."/>
            <person name="Chaudhuri R.R."/>
            <person name="La Ragione R."/>
            <person name="Hildebrand F."/>
            <person name="Pallen M.J."/>
        </authorList>
    </citation>
    <scope>NUCLEOTIDE SEQUENCE</scope>
    <source>
        <strain evidence="3">ChiGjej1B1-19959</strain>
    </source>
</reference>
<dbReference type="PANTHER" id="PTHR43151:SF1">
    <property type="entry name" value="SSR2333 PROTEIN"/>
    <property type="match status" value="1"/>
</dbReference>
<dbReference type="InterPro" id="IPR008988">
    <property type="entry name" value="Transcriptional_repressor_C"/>
</dbReference>
<feature type="domain" description="Ferrous iron transporter FeoA-like" evidence="2">
    <location>
        <begin position="2"/>
        <end position="70"/>
    </location>
</feature>
<evidence type="ECO:0000256" key="1">
    <source>
        <dbReference type="ARBA" id="ARBA00023004"/>
    </source>
</evidence>
<evidence type="ECO:0000313" key="4">
    <source>
        <dbReference type="Proteomes" id="UP000824071"/>
    </source>
</evidence>
<gene>
    <name evidence="3" type="ORF">IAC53_00695</name>
</gene>
<dbReference type="InterPro" id="IPR053184">
    <property type="entry name" value="FeoA-like"/>
</dbReference>
<evidence type="ECO:0000313" key="3">
    <source>
        <dbReference type="EMBL" id="HIU35113.1"/>
    </source>
</evidence>
<dbReference type="AlphaFoldDB" id="A0A9D1LC34"/>
<dbReference type="SUPFAM" id="SSF50037">
    <property type="entry name" value="C-terminal domain of transcriptional repressors"/>
    <property type="match status" value="1"/>
</dbReference>
<evidence type="ECO:0000259" key="2">
    <source>
        <dbReference type="SMART" id="SM00899"/>
    </source>
</evidence>
<accession>A0A9D1LC34</accession>
<dbReference type="Pfam" id="PF04023">
    <property type="entry name" value="FeoA"/>
    <property type="match status" value="1"/>
</dbReference>
<dbReference type="SMART" id="SM00899">
    <property type="entry name" value="FeoA"/>
    <property type="match status" value="1"/>
</dbReference>
<organism evidence="3 4">
    <name type="scientific">Candidatus Fimenecus excrementigallinarum</name>
    <dbReference type="NCBI Taxonomy" id="2840816"/>
    <lineage>
        <taxon>Bacteria</taxon>
        <taxon>Bacillati</taxon>
        <taxon>Bacillota</taxon>
        <taxon>Clostridia</taxon>
        <taxon>Candidatus Fimenecus</taxon>
    </lineage>
</organism>
<keyword evidence="1" id="KW-0408">Iron</keyword>
<comment type="caution">
    <text evidence="3">The sequence shown here is derived from an EMBL/GenBank/DDBJ whole genome shotgun (WGS) entry which is preliminary data.</text>
</comment>
<protein>
    <submittedName>
        <fullName evidence="3">Ferrous iron transport protein A</fullName>
    </submittedName>
</protein>
<dbReference type="InterPro" id="IPR007167">
    <property type="entry name" value="Fe-transptr_FeoA-like"/>
</dbReference>
<dbReference type="EMBL" id="DVMW01000006">
    <property type="protein sequence ID" value="HIU35113.1"/>
    <property type="molecule type" value="Genomic_DNA"/>
</dbReference>
<dbReference type="InterPro" id="IPR038157">
    <property type="entry name" value="FeoA_core_dom"/>
</dbReference>
<dbReference type="Proteomes" id="UP000824071">
    <property type="component" value="Unassembled WGS sequence"/>
</dbReference>
<proteinExistence type="predicted"/>
<name>A0A9D1LC34_9FIRM</name>
<dbReference type="Gene3D" id="2.30.30.90">
    <property type="match status" value="1"/>
</dbReference>